<protein>
    <submittedName>
        <fullName evidence="1">Uncharacterized protein</fullName>
    </submittedName>
</protein>
<keyword evidence="2" id="KW-1185">Reference proteome</keyword>
<proteinExistence type="predicted"/>
<evidence type="ECO:0000313" key="2">
    <source>
        <dbReference type="Proteomes" id="UP000053424"/>
    </source>
</evidence>
<dbReference type="Proteomes" id="UP000053424">
    <property type="component" value="Unassembled WGS sequence"/>
</dbReference>
<name>A0A0C2YFI3_HEBCY</name>
<dbReference type="OrthoDB" id="3350591at2759"/>
<dbReference type="EMBL" id="KN831769">
    <property type="protein sequence ID" value="KIM48488.1"/>
    <property type="molecule type" value="Genomic_DNA"/>
</dbReference>
<dbReference type="HOGENOM" id="CLU_1660979_0_0_1"/>
<reference evidence="2" key="2">
    <citation type="submission" date="2015-01" db="EMBL/GenBank/DDBJ databases">
        <title>Evolutionary Origins and Diversification of the Mycorrhizal Mutualists.</title>
        <authorList>
            <consortium name="DOE Joint Genome Institute"/>
            <consortium name="Mycorrhizal Genomics Consortium"/>
            <person name="Kohler A."/>
            <person name="Kuo A."/>
            <person name="Nagy L.G."/>
            <person name="Floudas D."/>
            <person name="Copeland A."/>
            <person name="Barry K.W."/>
            <person name="Cichocki N."/>
            <person name="Veneault-Fourrey C."/>
            <person name="LaButti K."/>
            <person name="Lindquist E.A."/>
            <person name="Lipzen A."/>
            <person name="Lundell T."/>
            <person name="Morin E."/>
            <person name="Murat C."/>
            <person name="Riley R."/>
            <person name="Ohm R."/>
            <person name="Sun H."/>
            <person name="Tunlid A."/>
            <person name="Henrissat B."/>
            <person name="Grigoriev I.V."/>
            <person name="Hibbett D.S."/>
            <person name="Martin F."/>
        </authorList>
    </citation>
    <scope>NUCLEOTIDE SEQUENCE [LARGE SCALE GENOMIC DNA]</scope>
    <source>
        <strain evidence="2">h7</strain>
    </source>
</reference>
<evidence type="ECO:0000313" key="1">
    <source>
        <dbReference type="EMBL" id="KIM48488.1"/>
    </source>
</evidence>
<reference evidence="1 2" key="1">
    <citation type="submission" date="2014-04" db="EMBL/GenBank/DDBJ databases">
        <authorList>
            <consortium name="DOE Joint Genome Institute"/>
            <person name="Kuo A."/>
            <person name="Gay G."/>
            <person name="Dore J."/>
            <person name="Kohler A."/>
            <person name="Nagy L.G."/>
            <person name="Floudas D."/>
            <person name="Copeland A."/>
            <person name="Barry K.W."/>
            <person name="Cichocki N."/>
            <person name="Veneault-Fourrey C."/>
            <person name="LaButti K."/>
            <person name="Lindquist E.A."/>
            <person name="Lipzen A."/>
            <person name="Lundell T."/>
            <person name="Morin E."/>
            <person name="Murat C."/>
            <person name="Sun H."/>
            <person name="Tunlid A."/>
            <person name="Henrissat B."/>
            <person name="Grigoriev I.V."/>
            <person name="Hibbett D.S."/>
            <person name="Martin F."/>
            <person name="Nordberg H.P."/>
            <person name="Cantor M.N."/>
            <person name="Hua S.X."/>
        </authorList>
    </citation>
    <scope>NUCLEOTIDE SEQUENCE [LARGE SCALE GENOMIC DNA]</scope>
    <source>
        <strain evidence="2">h7</strain>
    </source>
</reference>
<dbReference type="AlphaFoldDB" id="A0A0C2YFI3"/>
<gene>
    <name evidence="1" type="ORF">M413DRAFT_233054</name>
</gene>
<accession>A0A0C2YFI3</accession>
<sequence>MLLEFRKLVVVIETKLLFCFFHNGTTVDSFGSESPGPVWALVSLLSSTFNLVLEPWSLESRLISSESHTLDRQSLPAQSPKRIGSWGKRVIWSGLPLLGAVMTGSGYHKDRYRSRNTSGAQEAIRTHEHNFVAFAARQTQSDLEAFFHSPFQSGLRGRT</sequence>
<organism evidence="1 2">
    <name type="scientific">Hebeloma cylindrosporum</name>
    <dbReference type="NCBI Taxonomy" id="76867"/>
    <lineage>
        <taxon>Eukaryota</taxon>
        <taxon>Fungi</taxon>
        <taxon>Dikarya</taxon>
        <taxon>Basidiomycota</taxon>
        <taxon>Agaricomycotina</taxon>
        <taxon>Agaricomycetes</taxon>
        <taxon>Agaricomycetidae</taxon>
        <taxon>Agaricales</taxon>
        <taxon>Agaricineae</taxon>
        <taxon>Hymenogastraceae</taxon>
        <taxon>Hebeloma</taxon>
    </lineage>
</organism>